<dbReference type="RefSeq" id="WP_245791541.1">
    <property type="nucleotide sequence ID" value="NZ_FODD01000018.1"/>
</dbReference>
<dbReference type="InterPro" id="IPR036397">
    <property type="entry name" value="RNaseH_sf"/>
</dbReference>
<dbReference type="PANTHER" id="PTHR30231">
    <property type="entry name" value="DNA POLYMERASE III SUBUNIT EPSILON"/>
    <property type="match status" value="1"/>
</dbReference>
<dbReference type="SUPFAM" id="SSF53098">
    <property type="entry name" value="Ribonuclease H-like"/>
    <property type="match status" value="1"/>
</dbReference>
<dbReference type="SMART" id="SM00479">
    <property type="entry name" value="EXOIII"/>
    <property type="match status" value="1"/>
</dbReference>
<sequence length="264" mass="27421">MLSGPPGRTQGPSGFAVVDLEATGSSSRRHRVLELAVVLLDRELEPQGEFSTLVDPQGPVGPTHIHGIEPGHLGGAPRFAGVAGRLLGLLRGRVLVGHNVGCDRAFLAAEYARVGLRLPAVPELCTMRIAAERAERARRAEPAALPGLADPSALPDPSGRAIPGRGLSLAACAAEAGLLAVTDWRPHTALGDARTTAALFAHYAPALPGLGERLAHAAALRWPEPSGVLAAADALWMRRGADPAVRPANEPVRRSVPNVRHGGA</sequence>
<keyword evidence="2" id="KW-0378">Hydrolase</keyword>
<dbReference type="EMBL" id="FODD01000018">
    <property type="protein sequence ID" value="SEO15741.1"/>
    <property type="molecule type" value="Genomic_DNA"/>
</dbReference>
<dbReference type="InterPro" id="IPR013520">
    <property type="entry name" value="Ribonucl_H"/>
</dbReference>
<dbReference type="PANTHER" id="PTHR30231:SF4">
    <property type="entry name" value="PROTEIN NEN2"/>
    <property type="match status" value="1"/>
</dbReference>
<dbReference type="Gene3D" id="3.30.420.10">
    <property type="entry name" value="Ribonuclease H-like superfamily/Ribonuclease H"/>
    <property type="match status" value="1"/>
</dbReference>
<dbReference type="Proteomes" id="UP000181951">
    <property type="component" value="Unassembled WGS sequence"/>
</dbReference>
<keyword evidence="3" id="KW-0269">Exonuclease</keyword>
<name>A0A1H8MEF8_9ACTN</name>
<dbReference type="GO" id="GO:0005829">
    <property type="term" value="C:cytosol"/>
    <property type="evidence" value="ECO:0007669"/>
    <property type="project" value="TreeGrafter"/>
</dbReference>
<gene>
    <name evidence="6" type="ORF">SAMN05216267_1018171</name>
</gene>
<dbReference type="AlphaFoldDB" id="A0A1H8MEF8"/>
<evidence type="ECO:0000256" key="3">
    <source>
        <dbReference type="ARBA" id="ARBA00022839"/>
    </source>
</evidence>
<dbReference type="GO" id="GO:0008408">
    <property type="term" value="F:3'-5' exonuclease activity"/>
    <property type="evidence" value="ECO:0007669"/>
    <property type="project" value="TreeGrafter"/>
</dbReference>
<evidence type="ECO:0000256" key="4">
    <source>
        <dbReference type="SAM" id="MobiDB-lite"/>
    </source>
</evidence>
<evidence type="ECO:0000259" key="5">
    <source>
        <dbReference type="SMART" id="SM00479"/>
    </source>
</evidence>
<proteinExistence type="predicted"/>
<feature type="region of interest" description="Disordered" evidence="4">
    <location>
        <begin position="244"/>
        <end position="264"/>
    </location>
</feature>
<organism evidence="6 7">
    <name type="scientific">Actinacidiphila rubida</name>
    <dbReference type="NCBI Taxonomy" id="310780"/>
    <lineage>
        <taxon>Bacteria</taxon>
        <taxon>Bacillati</taxon>
        <taxon>Actinomycetota</taxon>
        <taxon>Actinomycetes</taxon>
        <taxon>Kitasatosporales</taxon>
        <taxon>Streptomycetaceae</taxon>
        <taxon>Actinacidiphila</taxon>
    </lineage>
</organism>
<feature type="domain" description="Exonuclease" evidence="5">
    <location>
        <begin position="14"/>
        <end position="209"/>
    </location>
</feature>
<dbReference type="Pfam" id="PF00929">
    <property type="entry name" value="RNase_T"/>
    <property type="match status" value="1"/>
</dbReference>
<keyword evidence="1" id="KW-0540">Nuclease</keyword>
<keyword evidence="7" id="KW-1185">Reference proteome</keyword>
<dbReference type="CDD" id="cd06127">
    <property type="entry name" value="DEDDh"/>
    <property type="match status" value="1"/>
</dbReference>
<accession>A0A1H8MEF8</accession>
<dbReference type="STRING" id="310780.SAMN05216267_1018171"/>
<reference evidence="6 7" key="1">
    <citation type="submission" date="2016-10" db="EMBL/GenBank/DDBJ databases">
        <authorList>
            <person name="de Groot N.N."/>
        </authorList>
    </citation>
    <scope>NUCLEOTIDE SEQUENCE [LARGE SCALE GENOMIC DNA]</scope>
    <source>
        <strain evidence="6 7">CGMCC 4.2026</strain>
    </source>
</reference>
<dbReference type="GO" id="GO:0003676">
    <property type="term" value="F:nucleic acid binding"/>
    <property type="evidence" value="ECO:0007669"/>
    <property type="project" value="InterPro"/>
</dbReference>
<evidence type="ECO:0000313" key="6">
    <source>
        <dbReference type="EMBL" id="SEO15741.1"/>
    </source>
</evidence>
<dbReference type="InterPro" id="IPR012337">
    <property type="entry name" value="RNaseH-like_sf"/>
</dbReference>
<evidence type="ECO:0000256" key="2">
    <source>
        <dbReference type="ARBA" id="ARBA00022801"/>
    </source>
</evidence>
<evidence type="ECO:0000313" key="7">
    <source>
        <dbReference type="Proteomes" id="UP000181951"/>
    </source>
</evidence>
<evidence type="ECO:0000256" key="1">
    <source>
        <dbReference type="ARBA" id="ARBA00022722"/>
    </source>
</evidence>
<protein>
    <submittedName>
        <fullName evidence="6">DNA polymerase-3 subunit epsilon</fullName>
    </submittedName>
</protein>